<gene>
    <name evidence="4" type="ORF">EPI10_021009</name>
</gene>
<dbReference type="AlphaFoldDB" id="A0A5B6WFS0"/>
<evidence type="ECO:0000259" key="3">
    <source>
        <dbReference type="PROSITE" id="PS50158"/>
    </source>
</evidence>
<keyword evidence="1" id="KW-0862">Zinc</keyword>
<reference evidence="5" key="1">
    <citation type="journal article" date="2019" name="Plant Biotechnol. J.">
        <title>Genome sequencing of the Australian wild diploid species Gossypium australe highlights disease resistance and delayed gland morphogenesis.</title>
        <authorList>
            <person name="Cai Y."/>
            <person name="Cai X."/>
            <person name="Wang Q."/>
            <person name="Wang P."/>
            <person name="Zhang Y."/>
            <person name="Cai C."/>
            <person name="Xu Y."/>
            <person name="Wang K."/>
            <person name="Zhou Z."/>
            <person name="Wang C."/>
            <person name="Geng S."/>
            <person name="Li B."/>
            <person name="Dong Q."/>
            <person name="Hou Y."/>
            <person name="Wang H."/>
            <person name="Ai P."/>
            <person name="Liu Z."/>
            <person name="Yi F."/>
            <person name="Sun M."/>
            <person name="An G."/>
            <person name="Cheng J."/>
            <person name="Zhang Y."/>
            <person name="Shi Q."/>
            <person name="Xie Y."/>
            <person name="Shi X."/>
            <person name="Chang Y."/>
            <person name="Huang F."/>
            <person name="Chen Y."/>
            <person name="Hong S."/>
            <person name="Mi L."/>
            <person name="Sun Q."/>
            <person name="Zhang L."/>
            <person name="Zhou B."/>
            <person name="Peng R."/>
            <person name="Zhang X."/>
            <person name="Liu F."/>
        </authorList>
    </citation>
    <scope>NUCLEOTIDE SEQUENCE [LARGE SCALE GENOMIC DNA]</scope>
    <source>
        <strain evidence="5">cv. PA1801</strain>
    </source>
</reference>
<evidence type="ECO:0000313" key="4">
    <source>
        <dbReference type="EMBL" id="KAA3480589.1"/>
    </source>
</evidence>
<dbReference type="PANTHER" id="PTHR34482:SF36">
    <property type="entry name" value="RETROTRANSPOSON GAG DOMAIN-CONTAINING PROTEIN"/>
    <property type="match status" value="1"/>
</dbReference>
<comment type="caution">
    <text evidence="4">The sequence shown here is derived from an EMBL/GenBank/DDBJ whole genome shotgun (WGS) entry which is preliminary data.</text>
</comment>
<organism evidence="4 5">
    <name type="scientific">Gossypium australe</name>
    <dbReference type="NCBI Taxonomy" id="47621"/>
    <lineage>
        <taxon>Eukaryota</taxon>
        <taxon>Viridiplantae</taxon>
        <taxon>Streptophyta</taxon>
        <taxon>Embryophyta</taxon>
        <taxon>Tracheophyta</taxon>
        <taxon>Spermatophyta</taxon>
        <taxon>Magnoliopsida</taxon>
        <taxon>eudicotyledons</taxon>
        <taxon>Gunneridae</taxon>
        <taxon>Pentapetalae</taxon>
        <taxon>rosids</taxon>
        <taxon>malvids</taxon>
        <taxon>Malvales</taxon>
        <taxon>Malvaceae</taxon>
        <taxon>Malvoideae</taxon>
        <taxon>Gossypium</taxon>
    </lineage>
</organism>
<keyword evidence="1" id="KW-0863">Zinc-finger</keyword>
<keyword evidence="5" id="KW-1185">Reference proteome</keyword>
<accession>A0A5B6WFS0</accession>
<dbReference type="GO" id="GO:0003676">
    <property type="term" value="F:nucleic acid binding"/>
    <property type="evidence" value="ECO:0007669"/>
    <property type="project" value="InterPro"/>
</dbReference>
<name>A0A5B6WFS0_9ROSI</name>
<proteinExistence type="predicted"/>
<dbReference type="Proteomes" id="UP000325315">
    <property type="component" value="Unassembled WGS sequence"/>
</dbReference>
<sequence>MNLTQGDRLVTKYEAEFLRLSQYARRLVANDYEKSVCFEEGLRYDIKVLIALQREWVFIALVDKEKITREFKRTEREKRDREKSQNEKKRKELAARVEPIARAGPIARAEQVPICGYCSRRHMGECWRRTRACFRCGVVGHKISECLLMVEPRRAPV</sequence>
<keyword evidence="1" id="KW-0479">Metal-binding</keyword>
<dbReference type="PANTHER" id="PTHR34482">
    <property type="entry name" value="DNA DAMAGE-INDUCIBLE PROTEIN 1-LIKE"/>
    <property type="match status" value="1"/>
</dbReference>
<dbReference type="PROSITE" id="PS50158">
    <property type="entry name" value="ZF_CCHC"/>
    <property type="match status" value="1"/>
</dbReference>
<feature type="domain" description="CCHC-type" evidence="3">
    <location>
        <begin position="133"/>
        <end position="146"/>
    </location>
</feature>
<evidence type="ECO:0000256" key="1">
    <source>
        <dbReference type="PROSITE-ProRule" id="PRU00047"/>
    </source>
</evidence>
<dbReference type="GO" id="GO:0008270">
    <property type="term" value="F:zinc ion binding"/>
    <property type="evidence" value="ECO:0007669"/>
    <property type="project" value="UniProtKB-KW"/>
</dbReference>
<protein>
    <submittedName>
        <fullName evidence="4">Zinc finger CCHC domain-containing 8</fullName>
    </submittedName>
</protein>
<dbReference type="EMBL" id="SMMG02000003">
    <property type="protein sequence ID" value="KAA3480589.1"/>
    <property type="molecule type" value="Genomic_DNA"/>
</dbReference>
<dbReference type="InterPro" id="IPR001878">
    <property type="entry name" value="Znf_CCHC"/>
</dbReference>
<evidence type="ECO:0000256" key="2">
    <source>
        <dbReference type="SAM" id="MobiDB-lite"/>
    </source>
</evidence>
<dbReference type="OrthoDB" id="2272416at2759"/>
<feature type="region of interest" description="Disordered" evidence="2">
    <location>
        <begin position="72"/>
        <end position="92"/>
    </location>
</feature>
<evidence type="ECO:0000313" key="5">
    <source>
        <dbReference type="Proteomes" id="UP000325315"/>
    </source>
</evidence>